<dbReference type="Gene3D" id="3.30.2010.10">
    <property type="entry name" value="Metalloproteases ('zincins'), catalytic domain"/>
    <property type="match status" value="1"/>
</dbReference>
<dbReference type="InterPro" id="IPR002725">
    <property type="entry name" value="YgjP-like_metallopeptidase"/>
</dbReference>
<dbReference type="Proteomes" id="UP000541109">
    <property type="component" value="Unassembled WGS sequence"/>
</dbReference>
<dbReference type="RefSeq" id="WP_182167442.1">
    <property type="nucleotide sequence ID" value="NZ_JACFXV010000064.1"/>
</dbReference>
<dbReference type="PANTHER" id="PTHR30399">
    <property type="entry name" value="UNCHARACTERIZED PROTEIN YGJP"/>
    <property type="match status" value="1"/>
</dbReference>
<evidence type="ECO:0000313" key="2">
    <source>
        <dbReference type="EMBL" id="MBA5778779.1"/>
    </source>
</evidence>
<dbReference type="Pfam" id="PF01863">
    <property type="entry name" value="YgjP-like"/>
    <property type="match status" value="1"/>
</dbReference>
<accession>A0A839AJX6</accession>
<evidence type="ECO:0000313" key="3">
    <source>
        <dbReference type="Proteomes" id="UP000541109"/>
    </source>
</evidence>
<comment type="caution">
    <text evidence="2">The sequence shown here is derived from an EMBL/GenBank/DDBJ whole genome shotgun (WGS) entry which is preliminary data.</text>
</comment>
<dbReference type="AlphaFoldDB" id="A0A839AJX6"/>
<protein>
    <submittedName>
        <fullName evidence="2">M48 family metallopeptidase</fullName>
    </submittedName>
</protein>
<sequence>MAAFLLRRKPAPLPDHVLIEIAGETRKIHLRRNARAKRYLLRVPADEREAVLTVPAGGSLETALDFARRQHGWLAARLSERQAPVDFADGASIPFRGLDHRIRLSGKLRGLVERTDCVDGWELRVPGDAVHLPRKLTDWLKKEARHDLEAAVARHAANIPRKPSAITIRDTRSRWGSCAANGRLSFSWRLVLAPPSVLDYVAAHEVAHLMEMNHGPRFWTLCRRLAPQTEDARQWLKEHGARLHAYG</sequence>
<reference evidence="2 3" key="1">
    <citation type="submission" date="2020-07" db="EMBL/GenBank/DDBJ databases">
        <title>Stappia sp., F7233, whole genome shotgun sequencing project.</title>
        <authorList>
            <person name="Jiang S."/>
            <person name="Liu Z.W."/>
            <person name="Du Z.J."/>
        </authorList>
    </citation>
    <scope>NUCLEOTIDE SEQUENCE [LARGE SCALE GENOMIC DNA]</scope>
    <source>
        <strain evidence="2 3">F7233</strain>
    </source>
</reference>
<name>A0A839AJX6_9HYPH</name>
<organism evidence="2 3">
    <name type="scientific">Stappia albiluteola</name>
    <dbReference type="NCBI Taxonomy" id="2758565"/>
    <lineage>
        <taxon>Bacteria</taxon>
        <taxon>Pseudomonadati</taxon>
        <taxon>Pseudomonadota</taxon>
        <taxon>Alphaproteobacteria</taxon>
        <taxon>Hyphomicrobiales</taxon>
        <taxon>Stappiaceae</taxon>
        <taxon>Stappia</taxon>
    </lineage>
</organism>
<feature type="domain" description="YgjP-like metallopeptidase" evidence="1">
    <location>
        <begin position="40"/>
        <end position="239"/>
    </location>
</feature>
<keyword evidence="3" id="KW-1185">Reference proteome</keyword>
<dbReference type="InterPro" id="IPR053136">
    <property type="entry name" value="UTP_pyrophosphatase-like"/>
</dbReference>
<dbReference type="EMBL" id="JACFXV010000064">
    <property type="protein sequence ID" value="MBA5778779.1"/>
    <property type="molecule type" value="Genomic_DNA"/>
</dbReference>
<dbReference type="PANTHER" id="PTHR30399:SF1">
    <property type="entry name" value="UTP PYROPHOSPHATASE"/>
    <property type="match status" value="1"/>
</dbReference>
<evidence type="ECO:0000259" key="1">
    <source>
        <dbReference type="Pfam" id="PF01863"/>
    </source>
</evidence>
<dbReference type="CDD" id="cd07344">
    <property type="entry name" value="M48_yhfN_like"/>
    <property type="match status" value="1"/>
</dbReference>
<proteinExistence type="predicted"/>
<gene>
    <name evidence="2" type="ORF">H2509_16765</name>
</gene>